<organism evidence="1">
    <name type="scientific">Escherichia coli</name>
    <dbReference type="NCBI Taxonomy" id="562"/>
    <lineage>
        <taxon>Bacteria</taxon>
        <taxon>Pseudomonadati</taxon>
        <taxon>Pseudomonadota</taxon>
        <taxon>Gammaproteobacteria</taxon>
        <taxon>Enterobacterales</taxon>
        <taxon>Enterobacteriaceae</taxon>
        <taxon>Escherichia</taxon>
    </lineage>
</organism>
<protein>
    <submittedName>
        <fullName evidence="1">DicC protein</fullName>
    </submittedName>
</protein>
<proteinExistence type="predicted"/>
<evidence type="ECO:0000313" key="1">
    <source>
        <dbReference type="EMBL" id="CAD6007081.1"/>
    </source>
</evidence>
<sequence>MLKTDALLYFGSKTKLAQAAGIRLASLYSWKGDLVPEGRAMRLA</sequence>
<dbReference type="AlphaFoldDB" id="A0A7I8ZJ00"/>
<dbReference type="EMBL" id="LR883000">
    <property type="protein sequence ID" value="CAD6007081.1"/>
    <property type="molecule type" value="Genomic_DNA"/>
</dbReference>
<dbReference type="InterPro" id="IPR010982">
    <property type="entry name" value="Lambda_DNA-bd_dom_sf"/>
</dbReference>
<accession>A0A7I8ZJ00</accession>
<reference evidence="1" key="1">
    <citation type="submission" date="2020-09" db="EMBL/GenBank/DDBJ databases">
        <authorList>
            <person name="Page A."/>
            <person name="Bastkowski S."/>
        </authorList>
    </citation>
    <scope>NUCLEOTIDE SEQUENCE</scope>
    <source>
        <strain evidence="1">L6_E562_ETEC</strain>
    </source>
</reference>
<gene>
    <name evidence="1" type="primary">dicC</name>
    <name evidence="1" type="ORF">ETECE562_02448</name>
</gene>
<name>A0A7I8ZJ00_ECOLX</name>
<dbReference type="Pfam" id="PF14549">
    <property type="entry name" value="P22_Cro"/>
    <property type="match status" value="1"/>
</dbReference>
<dbReference type="GO" id="GO:0003677">
    <property type="term" value="F:DNA binding"/>
    <property type="evidence" value="ECO:0007669"/>
    <property type="project" value="InterPro"/>
</dbReference>
<dbReference type="Gene3D" id="1.10.260.40">
    <property type="entry name" value="lambda repressor-like DNA-binding domains"/>
    <property type="match status" value="1"/>
</dbReference>
<dbReference type="SUPFAM" id="SSF47413">
    <property type="entry name" value="lambda repressor-like DNA-binding domains"/>
    <property type="match status" value="1"/>
</dbReference>